<comment type="caution">
    <text evidence="2">The sequence shown here is derived from an EMBL/GenBank/DDBJ whole genome shotgun (WGS) entry which is preliminary data.</text>
</comment>
<feature type="compositionally biased region" description="Polar residues" evidence="1">
    <location>
        <begin position="148"/>
        <end position="158"/>
    </location>
</feature>
<feature type="region of interest" description="Disordered" evidence="1">
    <location>
        <begin position="232"/>
        <end position="285"/>
    </location>
</feature>
<evidence type="ECO:0000313" key="3">
    <source>
        <dbReference type="Proteomes" id="UP000775872"/>
    </source>
</evidence>
<reference evidence="2" key="1">
    <citation type="submission" date="2021-10" db="EMBL/GenBank/DDBJ databases">
        <authorList>
            <person name="Piombo E."/>
        </authorList>
    </citation>
    <scope>NUCLEOTIDE SEQUENCE</scope>
</reference>
<accession>A0A9N9ZDT3</accession>
<dbReference type="AlphaFoldDB" id="A0A9N9ZDT3"/>
<feature type="compositionally biased region" description="Low complexity" evidence="1">
    <location>
        <begin position="206"/>
        <end position="217"/>
    </location>
</feature>
<dbReference type="EMBL" id="CABFOC020000045">
    <property type="protein sequence ID" value="CAH0053384.1"/>
    <property type="molecule type" value="Genomic_DNA"/>
</dbReference>
<feature type="compositionally biased region" description="Basic residues" evidence="1">
    <location>
        <begin position="160"/>
        <end position="171"/>
    </location>
</feature>
<evidence type="ECO:0000313" key="2">
    <source>
        <dbReference type="EMBL" id="CAH0053384.1"/>
    </source>
</evidence>
<evidence type="ECO:0000256" key="1">
    <source>
        <dbReference type="SAM" id="MobiDB-lite"/>
    </source>
</evidence>
<feature type="region of interest" description="Disordered" evidence="1">
    <location>
        <begin position="130"/>
        <end position="217"/>
    </location>
</feature>
<proteinExistence type="predicted"/>
<keyword evidence="3" id="KW-1185">Reference proteome</keyword>
<organism evidence="2 3">
    <name type="scientific">Clonostachys solani</name>
    <dbReference type="NCBI Taxonomy" id="160281"/>
    <lineage>
        <taxon>Eukaryota</taxon>
        <taxon>Fungi</taxon>
        <taxon>Dikarya</taxon>
        <taxon>Ascomycota</taxon>
        <taxon>Pezizomycotina</taxon>
        <taxon>Sordariomycetes</taxon>
        <taxon>Hypocreomycetidae</taxon>
        <taxon>Hypocreales</taxon>
        <taxon>Bionectriaceae</taxon>
        <taxon>Clonostachys</taxon>
    </lineage>
</organism>
<sequence length="305" mass="33228">MAPQAKANYKSYEAQARLIRAIVAAHPEIKWNYKEIVASFGSDMTEDALNHRFRRLRAEAVIIRHGRDAGFDMKHLSLEDLPKTQATVEKNNISQYFGQSTPDGIQFQFRTIKKDADHLRKVKAAGGDVANCLPSVGSGGSVTSTPTKRTPSKATPSKGSRPRASAKRGHGYIKEEDSAIEEESEDFSELDQETPSKRQKTVGRESATPSRQAASRAAATIAADAAVSYNPQSSVDSLSEGEPSELVHSNGSIFAPVEKKPDPRVLDSNPFSRHSVNPYIGGDDINDSLYAMTEDLLRDPGDGEI</sequence>
<feature type="compositionally biased region" description="Acidic residues" evidence="1">
    <location>
        <begin position="178"/>
        <end position="192"/>
    </location>
</feature>
<name>A0A9N9ZDT3_9HYPO</name>
<dbReference type="Proteomes" id="UP000775872">
    <property type="component" value="Unassembled WGS sequence"/>
</dbReference>
<protein>
    <submittedName>
        <fullName evidence="2">Uncharacterized protein</fullName>
    </submittedName>
</protein>
<dbReference type="OrthoDB" id="4828117at2759"/>
<gene>
    <name evidence="2" type="ORF">CSOL1703_00005256</name>
</gene>